<name>A0ABT1LCL7_9HYPH</name>
<protein>
    <submittedName>
        <fullName evidence="1">Class I SAM-dependent methyltransferase</fullName>
    </submittedName>
</protein>
<evidence type="ECO:0000313" key="1">
    <source>
        <dbReference type="EMBL" id="MCP8939232.1"/>
    </source>
</evidence>
<keyword evidence="1" id="KW-0489">Methyltransferase</keyword>
<dbReference type="Proteomes" id="UP001205890">
    <property type="component" value="Unassembled WGS sequence"/>
</dbReference>
<organism evidence="1 2">
    <name type="scientific">Alsobacter ponti</name>
    <dbReference type="NCBI Taxonomy" id="2962936"/>
    <lineage>
        <taxon>Bacteria</taxon>
        <taxon>Pseudomonadati</taxon>
        <taxon>Pseudomonadota</taxon>
        <taxon>Alphaproteobacteria</taxon>
        <taxon>Hyphomicrobiales</taxon>
        <taxon>Alsobacteraceae</taxon>
        <taxon>Alsobacter</taxon>
    </lineage>
</organism>
<dbReference type="GO" id="GO:0032259">
    <property type="term" value="P:methylation"/>
    <property type="evidence" value="ECO:0007669"/>
    <property type="project" value="UniProtKB-KW"/>
</dbReference>
<sequence>MSRLDSVIRRLEAQRRTLDWAAAEIAGRDGLVLELGLGNGRTYDHLRDRLPGRAIHVFERWPAAHPDCMPPAEFLVVGDLRETLPAFRARHGAGSAVLAHADIGSGDPAVDAELASALSALLPPLIAPGGIVLCDQSLDLPGFDDVAPRLGVPEKRYNAWVRRA</sequence>
<dbReference type="RefSeq" id="WP_254742324.1">
    <property type="nucleotide sequence ID" value="NZ_JANCLU010000010.1"/>
</dbReference>
<dbReference type="InterPro" id="IPR029063">
    <property type="entry name" value="SAM-dependent_MTases_sf"/>
</dbReference>
<reference evidence="1 2" key="1">
    <citation type="submission" date="2022-07" db="EMBL/GenBank/DDBJ databases">
        <authorList>
            <person name="Li W.-J."/>
            <person name="Deng Q.-Q."/>
        </authorList>
    </citation>
    <scope>NUCLEOTIDE SEQUENCE [LARGE SCALE GENOMIC DNA]</scope>
    <source>
        <strain evidence="1 2">SYSU M60028</strain>
    </source>
</reference>
<dbReference type="Pfam" id="PF12692">
    <property type="entry name" value="Methyltransf_17"/>
    <property type="match status" value="1"/>
</dbReference>
<dbReference type="InterPro" id="IPR025690">
    <property type="entry name" value="Methyltransf_put"/>
</dbReference>
<keyword evidence="1" id="KW-0808">Transferase</keyword>
<gene>
    <name evidence="1" type="ORF">NK718_11950</name>
</gene>
<evidence type="ECO:0000313" key="2">
    <source>
        <dbReference type="Proteomes" id="UP001205890"/>
    </source>
</evidence>
<keyword evidence="2" id="KW-1185">Reference proteome</keyword>
<dbReference type="GO" id="GO:0008168">
    <property type="term" value="F:methyltransferase activity"/>
    <property type="evidence" value="ECO:0007669"/>
    <property type="project" value="UniProtKB-KW"/>
</dbReference>
<accession>A0ABT1LCL7</accession>
<proteinExistence type="predicted"/>
<dbReference type="EMBL" id="JANCLU010000010">
    <property type="protein sequence ID" value="MCP8939232.1"/>
    <property type="molecule type" value="Genomic_DNA"/>
</dbReference>
<comment type="caution">
    <text evidence="1">The sequence shown here is derived from an EMBL/GenBank/DDBJ whole genome shotgun (WGS) entry which is preliminary data.</text>
</comment>
<dbReference type="SUPFAM" id="SSF53335">
    <property type="entry name" value="S-adenosyl-L-methionine-dependent methyltransferases"/>
    <property type="match status" value="1"/>
</dbReference>
<dbReference type="Gene3D" id="3.40.50.150">
    <property type="entry name" value="Vaccinia Virus protein VP39"/>
    <property type="match status" value="1"/>
</dbReference>